<feature type="transmembrane region" description="Helical" evidence="1">
    <location>
        <begin position="189"/>
        <end position="209"/>
    </location>
</feature>
<dbReference type="PANTHER" id="PTHR38454">
    <property type="entry name" value="INTEGRAL MEMBRANE PROTEIN-RELATED"/>
    <property type="match status" value="1"/>
</dbReference>
<comment type="caution">
    <text evidence="2">The sequence shown here is derived from an EMBL/GenBank/DDBJ whole genome shotgun (WGS) entry which is preliminary data.</text>
</comment>
<gene>
    <name evidence="2" type="ORF">G7034_03500</name>
</gene>
<feature type="transmembrane region" description="Helical" evidence="1">
    <location>
        <begin position="498"/>
        <end position="516"/>
    </location>
</feature>
<name>A0A967ABP9_9FLAO</name>
<evidence type="ECO:0000313" key="2">
    <source>
        <dbReference type="EMBL" id="NGZ89312.1"/>
    </source>
</evidence>
<dbReference type="Pfam" id="PF09586">
    <property type="entry name" value="YfhO"/>
    <property type="match status" value="1"/>
</dbReference>
<dbReference type="Proteomes" id="UP000643701">
    <property type="component" value="Unassembled WGS sequence"/>
</dbReference>
<feature type="transmembrane region" description="Helical" evidence="1">
    <location>
        <begin position="782"/>
        <end position="802"/>
    </location>
</feature>
<dbReference type="RefSeq" id="WP_166399579.1">
    <property type="nucleotide sequence ID" value="NZ_JAANAS010000035.1"/>
</dbReference>
<feature type="transmembrane region" description="Helical" evidence="1">
    <location>
        <begin position="441"/>
        <end position="464"/>
    </location>
</feature>
<dbReference type="EMBL" id="JAANAS010000035">
    <property type="protein sequence ID" value="NGZ89312.1"/>
    <property type="molecule type" value="Genomic_DNA"/>
</dbReference>
<sequence length="808" mass="91517">MNYKKVLPHTLVLLCFIVLSIAYFYPVLQGKVIEQSDIKQHVGMFQQQKEFIKSTSQEPYWMDNAFGGMPTYQVGANYPHNYIKELDRVIRFLPRPADYLFIYFIGIYILFLVLKIDPKTALIGALAFGFSTYLIVILGVGHNAKAHAIAYMPLVLAGIISIFNKNYFWGSILLIVGMGLELVANHFQMTFYLMLLCISLGLAYAYHFFQLKEIPHFFKSIGLMVIAVVVALGLNATNLMATAEYAEHSTRGPAILSINQDGKEKKASSSGLSYEYITEYSYGILESFNLLIPNFKGGSSSQDLTQNSNFYEELIQLGVPNHQALEYIKGLPTYWGPQTYVAAPAYLGASLLFLFVLAIFLVKGHHKYWLLGGAVFSLLLSWGDNFAWLTKFFIDYFPLYNKFRAVSSVQVIVELCVPVLAVLGLTKLLSTTTSNEVKTKALKNSILILGGLTLLFAVFGSHLFTFSGAQDTQLNQSFGPQLMRALKEDRKSLFFNDALRSLFFIIATAALVYFFIKNKLKSQFLLIGIGVLIAGDLIFVNQRYINASDFVPKHNMERPFTANEADLQIKKDESRYRVLDLSTNPFNSARASYFHHSLGGYHAAKPQRIQDVFDFHIVKGNQEVLNMLNLKYEIYPEDDQLLVQENTYANGNAWFVNDIIWVNNANEEILALNEFDSKNQAIINKEFKDMISTESFKASEKAQIELDTHQPNRLTYSYSADKKQIAVFSESYYKPGWQVKINNQEVNHFRVNYLLRGLELPKGEGKIEFTFVPQVVQIGSKITLASSLLVLILIGFGVFRVWKSSKEE</sequence>
<keyword evidence="1" id="KW-0472">Membrane</keyword>
<protein>
    <submittedName>
        <fullName evidence="2">YfhO family protein</fullName>
    </submittedName>
</protein>
<feature type="transmembrane region" description="Helical" evidence="1">
    <location>
        <begin position="523"/>
        <end position="540"/>
    </location>
</feature>
<keyword evidence="3" id="KW-1185">Reference proteome</keyword>
<evidence type="ECO:0000313" key="3">
    <source>
        <dbReference type="Proteomes" id="UP000643701"/>
    </source>
</evidence>
<keyword evidence="1" id="KW-1133">Transmembrane helix</keyword>
<reference evidence="2" key="1">
    <citation type="submission" date="2020-03" db="EMBL/GenBank/DDBJ databases">
        <title>Psychroflexus Maritimus sp. nov., isolate from marine sediment.</title>
        <authorList>
            <person name="Zhong Y.-L."/>
        </authorList>
    </citation>
    <scope>NUCLEOTIDE SEQUENCE</scope>
    <source>
        <strain evidence="2">C1</strain>
    </source>
</reference>
<dbReference type="InterPro" id="IPR018580">
    <property type="entry name" value="Uncharacterised_YfhO"/>
</dbReference>
<feature type="transmembrane region" description="Helical" evidence="1">
    <location>
        <begin position="120"/>
        <end position="141"/>
    </location>
</feature>
<dbReference type="PANTHER" id="PTHR38454:SF1">
    <property type="entry name" value="INTEGRAL MEMBRANE PROTEIN"/>
    <property type="match status" value="1"/>
</dbReference>
<proteinExistence type="predicted"/>
<evidence type="ECO:0000256" key="1">
    <source>
        <dbReference type="SAM" id="Phobius"/>
    </source>
</evidence>
<feature type="transmembrane region" description="Helical" evidence="1">
    <location>
        <begin position="368"/>
        <end position="389"/>
    </location>
</feature>
<feature type="transmembrane region" description="Helical" evidence="1">
    <location>
        <begin position="6"/>
        <end position="25"/>
    </location>
</feature>
<accession>A0A967ABP9</accession>
<feature type="transmembrane region" description="Helical" evidence="1">
    <location>
        <begin position="340"/>
        <end position="361"/>
    </location>
</feature>
<feature type="transmembrane region" description="Helical" evidence="1">
    <location>
        <begin position="409"/>
        <end position="429"/>
    </location>
</feature>
<feature type="transmembrane region" description="Helical" evidence="1">
    <location>
        <begin position="148"/>
        <end position="169"/>
    </location>
</feature>
<keyword evidence="1" id="KW-0812">Transmembrane</keyword>
<feature type="transmembrane region" description="Helical" evidence="1">
    <location>
        <begin position="97"/>
        <end position="114"/>
    </location>
</feature>
<organism evidence="2 3">
    <name type="scientific">Psychroflexus maritimus</name>
    <dbReference type="NCBI Taxonomy" id="2714865"/>
    <lineage>
        <taxon>Bacteria</taxon>
        <taxon>Pseudomonadati</taxon>
        <taxon>Bacteroidota</taxon>
        <taxon>Flavobacteriia</taxon>
        <taxon>Flavobacteriales</taxon>
        <taxon>Flavobacteriaceae</taxon>
        <taxon>Psychroflexus</taxon>
    </lineage>
</organism>
<dbReference type="AlphaFoldDB" id="A0A967ABP9"/>
<feature type="transmembrane region" description="Helical" evidence="1">
    <location>
        <begin position="221"/>
        <end position="241"/>
    </location>
</feature>